<protein>
    <submittedName>
        <fullName evidence="5">GIP protein</fullName>
    </submittedName>
</protein>
<keyword evidence="6" id="KW-1185">Reference proteome</keyword>
<dbReference type="InterPro" id="IPR018247">
    <property type="entry name" value="EF_Hand_1_Ca_BS"/>
</dbReference>
<dbReference type="Pfam" id="PF13202">
    <property type="entry name" value="EF-hand_5"/>
    <property type="match status" value="1"/>
</dbReference>
<dbReference type="OrthoDB" id="436369at2759"/>
<dbReference type="EMBL" id="CAJNJA010046008">
    <property type="protein sequence ID" value="CAE7813799.1"/>
    <property type="molecule type" value="Genomic_DNA"/>
</dbReference>
<dbReference type="Proteomes" id="UP000601435">
    <property type="component" value="Unassembled WGS sequence"/>
</dbReference>
<dbReference type="SUPFAM" id="SSF47473">
    <property type="entry name" value="EF-hand"/>
    <property type="match status" value="1"/>
</dbReference>
<dbReference type="GO" id="GO:0005509">
    <property type="term" value="F:calcium ion binding"/>
    <property type="evidence" value="ECO:0007669"/>
    <property type="project" value="InterPro"/>
</dbReference>
<feature type="domain" description="EF-hand" evidence="4">
    <location>
        <begin position="207"/>
        <end position="242"/>
    </location>
</feature>
<accession>A0A812Z796</accession>
<comment type="caution">
    <text evidence="5">The sequence shown here is derived from an EMBL/GenBank/DDBJ whole genome shotgun (WGS) entry which is preliminary data.</text>
</comment>
<evidence type="ECO:0000259" key="4">
    <source>
        <dbReference type="PROSITE" id="PS50222"/>
    </source>
</evidence>
<evidence type="ECO:0000313" key="5">
    <source>
        <dbReference type="EMBL" id="CAE7813799.1"/>
    </source>
</evidence>
<dbReference type="SMART" id="SM00054">
    <property type="entry name" value="EFh"/>
    <property type="match status" value="3"/>
</dbReference>
<sequence>MPSRNVSVSGPCIEDGGCGDACMDDTGESQKHWTYVGQGNGNYEKVEKYMQVSGGAYSITEVPTRRISPMCCCWCLCVLGMTLALLLVFLLRGPLSSAIGSVGSDMMAASDDFRYSSPMYDCSVGTWLTNFRSDVEAGTRAYRGQAFKDSDTNFDGLLSPGELSAASSKLPQCFAQYGLQWDQDGNGLSLGEMEAGLAQQAGVKSHDILLEPAKTMAVADLDCDGFISVPEFRAMYAHPLPQHTKDLLIGGDVDADGKLGRVEMIAALQKSMVASNPAQSNRLTAEIWNETKRAWCCNYEQLGCQTTMGDTPESPSCEEGNVLAWSNEKKERCCATVGMGCPHRPSTYDCAISHGDHPEDWSKEKRDKCCEHYGVGCDAEPYDCVLGLTDWQAGWTAPKKEWCCDHKQLGCSDTQYDCKSDEKDWSVHHRKYCCTAHHAGCEDATIPKPKFNCREGWPDDVDSWEKGKKVFCCSNYHRGCEDESPSPAYQHPHPVSFVMHYDCHDGLTNWKTLWHPAKTAWCCAHRDLGCDHHGHYDCDAGSQKSWPSEKQDYCCLYHNKGCHFDAHSTQYVYSDADAPEVPGHDHYVTTDGDIEYPHSYHYSYDDSYSGLSPADRRYPQGLKYVADDIAGNTESSHAVKDVSEQHHSGHKDHQNGDHHQQRPSPPRWQDGRL</sequence>
<dbReference type="Gene3D" id="1.10.238.10">
    <property type="entry name" value="EF-hand"/>
    <property type="match status" value="1"/>
</dbReference>
<reference evidence="5" key="1">
    <citation type="submission" date="2021-02" db="EMBL/GenBank/DDBJ databases">
        <authorList>
            <person name="Dougan E. K."/>
            <person name="Rhodes N."/>
            <person name="Thang M."/>
            <person name="Chan C."/>
        </authorList>
    </citation>
    <scope>NUCLEOTIDE SEQUENCE</scope>
</reference>
<dbReference type="InterPro" id="IPR002048">
    <property type="entry name" value="EF_hand_dom"/>
</dbReference>
<feature type="region of interest" description="Disordered" evidence="2">
    <location>
        <begin position="635"/>
        <end position="673"/>
    </location>
</feature>
<evidence type="ECO:0000256" key="2">
    <source>
        <dbReference type="SAM" id="MobiDB-lite"/>
    </source>
</evidence>
<evidence type="ECO:0000256" key="1">
    <source>
        <dbReference type="ARBA" id="ARBA00022837"/>
    </source>
</evidence>
<feature type="transmembrane region" description="Helical" evidence="3">
    <location>
        <begin position="71"/>
        <end position="91"/>
    </location>
</feature>
<dbReference type="PROSITE" id="PS50222">
    <property type="entry name" value="EF_HAND_2"/>
    <property type="match status" value="1"/>
</dbReference>
<keyword evidence="3" id="KW-1133">Transmembrane helix</keyword>
<keyword evidence="3" id="KW-0472">Membrane</keyword>
<keyword evidence="1" id="KW-0106">Calcium</keyword>
<evidence type="ECO:0000313" key="6">
    <source>
        <dbReference type="Proteomes" id="UP000601435"/>
    </source>
</evidence>
<evidence type="ECO:0000256" key="3">
    <source>
        <dbReference type="SAM" id="Phobius"/>
    </source>
</evidence>
<organism evidence="5 6">
    <name type="scientific">Symbiodinium necroappetens</name>
    <dbReference type="NCBI Taxonomy" id="1628268"/>
    <lineage>
        <taxon>Eukaryota</taxon>
        <taxon>Sar</taxon>
        <taxon>Alveolata</taxon>
        <taxon>Dinophyceae</taxon>
        <taxon>Suessiales</taxon>
        <taxon>Symbiodiniaceae</taxon>
        <taxon>Symbiodinium</taxon>
    </lineage>
</organism>
<dbReference type="AlphaFoldDB" id="A0A812Z796"/>
<dbReference type="InterPro" id="IPR011992">
    <property type="entry name" value="EF-hand-dom_pair"/>
</dbReference>
<proteinExistence type="predicted"/>
<dbReference type="PROSITE" id="PS00018">
    <property type="entry name" value="EF_HAND_1"/>
    <property type="match status" value="2"/>
</dbReference>
<gene>
    <name evidence="5" type="primary">GIP</name>
    <name evidence="5" type="ORF">SNEC2469_LOCUS24135</name>
</gene>
<keyword evidence="3" id="KW-0812">Transmembrane</keyword>
<name>A0A812Z796_9DINO</name>
<feature type="compositionally biased region" description="Basic and acidic residues" evidence="2">
    <location>
        <begin position="637"/>
        <end position="660"/>
    </location>
</feature>